<dbReference type="OrthoDB" id="5431361at2"/>
<gene>
    <name evidence="3" type="ORF">SAMN05216234_14711</name>
</gene>
<reference evidence="3 4" key="1">
    <citation type="submission" date="2016-10" db="EMBL/GenBank/DDBJ databases">
        <authorList>
            <person name="de Groot N.N."/>
        </authorList>
    </citation>
    <scope>NUCLEOTIDE SEQUENCE [LARGE SCALE GENOMIC DNA]</scope>
    <source>
        <strain evidence="3 4">EP1-55-1</strain>
    </source>
</reference>
<dbReference type="SUPFAM" id="SSF58113">
    <property type="entry name" value="Apolipoprotein A-I"/>
    <property type="match status" value="1"/>
</dbReference>
<feature type="transmembrane region" description="Helical" evidence="2">
    <location>
        <begin position="32"/>
        <end position="54"/>
    </location>
</feature>
<evidence type="ECO:0000256" key="1">
    <source>
        <dbReference type="SAM" id="Coils"/>
    </source>
</evidence>
<dbReference type="Gene3D" id="1.10.287.950">
    <property type="entry name" value="Methyl-accepting chemotaxis protein"/>
    <property type="match status" value="1"/>
</dbReference>
<dbReference type="STRING" id="223786.SAMN05216234_14711"/>
<keyword evidence="2" id="KW-1133">Transmembrane helix</keyword>
<keyword evidence="1" id="KW-0175">Coiled coil</keyword>
<keyword evidence="2" id="KW-0812">Transmembrane</keyword>
<organism evidence="3 4">
    <name type="scientific">Hydrogenimonas thermophila</name>
    <dbReference type="NCBI Taxonomy" id="223786"/>
    <lineage>
        <taxon>Bacteria</taxon>
        <taxon>Pseudomonadati</taxon>
        <taxon>Campylobacterota</taxon>
        <taxon>Epsilonproteobacteria</taxon>
        <taxon>Campylobacterales</taxon>
        <taxon>Hydrogenimonadaceae</taxon>
        <taxon>Hydrogenimonas</taxon>
    </lineage>
</organism>
<evidence type="ECO:0000313" key="4">
    <source>
        <dbReference type="Proteomes" id="UP000199227"/>
    </source>
</evidence>
<protein>
    <submittedName>
        <fullName evidence="3">Uncharacterized protein</fullName>
    </submittedName>
</protein>
<proteinExistence type="predicted"/>
<keyword evidence="2" id="KW-0472">Membrane</keyword>
<evidence type="ECO:0000313" key="3">
    <source>
        <dbReference type="EMBL" id="SFP85652.1"/>
    </source>
</evidence>
<dbReference type="NCBIfam" id="NF033915">
    <property type="entry name" value="antiphage_ZorA_2"/>
    <property type="match status" value="1"/>
</dbReference>
<keyword evidence="4" id="KW-1185">Reference proteome</keyword>
<sequence>MTTKEILLKLLPFSHKENETIVFTTNLSFGDWIVTSIEIFLIVIFLFASIKLWFSYRKDLKDIELLEKEIGLLKEKGFGYYNDFLENLKQNSRIYHLWNEFDESLIKQGNSLENSLDADYFFNERTLASHVGSKFYSAIAGILLGIGLLGTFFALYVALVNLNLEGDNLKESIRHFIGMVGVKFTASVWGILLSVFYTFIEKYLEGSLTNKIHHLQNMIDDIFKRQTAEQNLFIIANESEQQTRALNSLAETLTQKISEQFNPVISQMNNHLQQMPKHISEAIGESLKEPLSALSQNAKMAVESQSDNLNALIQTFISKIENATGKQTEQIQSLMANTTQELTSLINNLNQYNQQMILQQQKQDERVTKTFEQMQHIFDDVAKKAASNMNNIYSKQQDVMQQQHQLITEESKNITSNMQKLLENIYKQSHSQEESVEKVIKEIQTMHQELFNSNRTFIKEIEEKSKTILENIIQKVSQIQSVIDRSAQKLTVVPDMLDTFETGSQNLKTFSENTQQATEEFKVSIDKVNQLQDTLNSNMQEAKVIMENMDTTSKNTADMVDNVKHSAEELHKVYQNILEDNRHNLEEFGEEMSKWLKAYDLQVQSTMQNSLNEVQGALVNFANTLSQSIASLEDALESINDKLNK</sequence>
<dbReference type="AlphaFoldDB" id="A0A1I5TRE8"/>
<feature type="coiled-coil region" evidence="1">
    <location>
        <begin position="335"/>
        <end position="362"/>
    </location>
</feature>
<dbReference type="EMBL" id="FOXB01000047">
    <property type="protein sequence ID" value="SFP85652.1"/>
    <property type="molecule type" value="Genomic_DNA"/>
</dbReference>
<evidence type="ECO:0000256" key="2">
    <source>
        <dbReference type="SAM" id="Phobius"/>
    </source>
</evidence>
<feature type="transmembrane region" description="Helical" evidence="2">
    <location>
        <begin position="176"/>
        <end position="200"/>
    </location>
</feature>
<feature type="transmembrane region" description="Helical" evidence="2">
    <location>
        <begin position="135"/>
        <end position="156"/>
    </location>
</feature>
<accession>A0A1I5TRE8</accession>
<dbReference type="Proteomes" id="UP000199227">
    <property type="component" value="Unassembled WGS sequence"/>
</dbReference>
<dbReference type="RefSeq" id="WP_092913902.1">
    <property type="nucleotide sequence ID" value="NZ_FOXB01000047.1"/>
</dbReference>
<name>A0A1I5TRE8_9BACT</name>